<feature type="transmembrane region" description="Helical" evidence="7">
    <location>
        <begin position="135"/>
        <end position="160"/>
    </location>
</feature>
<keyword evidence="4 7" id="KW-0472">Membrane</keyword>
<dbReference type="InterPro" id="IPR052902">
    <property type="entry name" value="ABC-2_transporter"/>
</dbReference>
<dbReference type="Proteomes" id="UP001180531">
    <property type="component" value="Unassembled WGS sequence"/>
</dbReference>
<organism evidence="9 10">
    <name type="scientific">Streptomyces hesseae</name>
    <dbReference type="NCBI Taxonomy" id="3075519"/>
    <lineage>
        <taxon>Bacteria</taxon>
        <taxon>Bacillati</taxon>
        <taxon>Actinomycetota</taxon>
        <taxon>Actinomycetes</taxon>
        <taxon>Kitasatosporales</taxon>
        <taxon>Streptomycetaceae</taxon>
        <taxon>Streptomyces</taxon>
    </lineage>
</organism>
<dbReference type="InterPro" id="IPR047817">
    <property type="entry name" value="ABC2_TM_bact-type"/>
</dbReference>
<feature type="compositionally biased region" description="Basic and acidic residues" evidence="6">
    <location>
        <begin position="1"/>
        <end position="20"/>
    </location>
</feature>
<evidence type="ECO:0000256" key="5">
    <source>
        <dbReference type="ARBA" id="ARBA00023251"/>
    </source>
</evidence>
<dbReference type="PANTHER" id="PTHR43027:SF2">
    <property type="entry name" value="TRANSPORT PERMEASE PROTEIN"/>
    <property type="match status" value="1"/>
</dbReference>
<evidence type="ECO:0000256" key="4">
    <source>
        <dbReference type="ARBA" id="ARBA00023136"/>
    </source>
</evidence>
<reference evidence="9" key="1">
    <citation type="submission" date="2024-05" db="EMBL/GenBank/DDBJ databases">
        <title>30 novel species of actinomycetes from the DSMZ collection.</title>
        <authorList>
            <person name="Nouioui I."/>
        </authorList>
    </citation>
    <scope>NUCLEOTIDE SEQUENCE</scope>
    <source>
        <strain evidence="9">DSM 40473</strain>
    </source>
</reference>
<evidence type="ECO:0000313" key="9">
    <source>
        <dbReference type="EMBL" id="MDT0451472.1"/>
    </source>
</evidence>
<name>A0ABU2SR43_9ACTN</name>
<dbReference type="PIRSF" id="PIRSF006648">
    <property type="entry name" value="DrrB"/>
    <property type="match status" value="1"/>
</dbReference>
<sequence>MATDTTRDARAKNARARDARTAGARGTGVPAGATTMTGRALALGRAELTLLGRNRMALYTVLLMPVLMVYAMSTATKSLDMSGTGMSLREATMTGAFGYVLLFVVYYNLMSVFTARREELVLKRLRTGEAGDAEILAGTALPSLAIAVAQCVILVAAGAAWLHMRLPARPELLVAGVLLGLAMLTPLAAASTAFAKTPESAQLAAMPMTMVSMLGSGMFFPLEGLPDGLARFCELLPLTPVVQLMRDGWLGGADPAGTLGHLGAALVWTALAVFAVRRWFRWEPRR</sequence>
<feature type="transmembrane region" description="Helical" evidence="7">
    <location>
        <begin position="172"/>
        <end position="191"/>
    </location>
</feature>
<keyword evidence="10" id="KW-1185">Reference proteome</keyword>
<evidence type="ECO:0000313" key="10">
    <source>
        <dbReference type="Proteomes" id="UP001180531"/>
    </source>
</evidence>
<dbReference type="InterPro" id="IPR013525">
    <property type="entry name" value="ABC2_TM"/>
</dbReference>
<keyword evidence="5" id="KW-0046">Antibiotic resistance</keyword>
<feature type="transmembrane region" description="Helical" evidence="7">
    <location>
        <begin position="203"/>
        <end position="222"/>
    </location>
</feature>
<dbReference type="PROSITE" id="PS51012">
    <property type="entry name" value="ABC_TM2"/>
    <property type="match status" value="1"/>
</dbReference>
<dbReference type="RefSeq" id="WP_311612888.1">
    <property type="nucleotide sequence ID" value="NZ_JAVRFI010000013.1"/>
</dbReference>
<evidence type="ECO:0000256" key="7">
    <source>
        <dbReference type="SAM" id="Phobius"/>
    </source>
</evidence>
<dbReference type="Pfam" id="PF12698">
    <property type="entry name" value="ABC2_membrane_3"/>
    <property type="match status" value="1"/>
</dbReference>
<protein>
    <submittedName>
        <fullName evidence="9">ABC transporter permease</fullName>
    </submittedName>
</protein>
<accession>A0ABU2SR43</accession>
<feature type="domain" description="ABC transmembrane type-2" evidence="8">
    <location>
        <begin position="56"/>
        <end position="279"/>
    </location>
</feature>
<feature type="transmembrane region" description="Helical" evidence="7">
    <location>
        <begin position="96"/>
        <end position="115"/>
    </location>
</feature>
<keyword evidence="2 7" id="KW-0812">Transmembrane</keyword>
<gene>
    <name evidence="9" type="ORF">RM609_20605</name>
</gene>
<proteinExistence type="predicted"/>
<dbReference type="PANTHER" id="PTHR43027">
    <property type="entry name" value="DOXORUBICIN RESISTANCE ABC TRANSPORTER PERMEASE PROTEIN DRRC-RELATED"/>
    <property type="match status" value="1"/>
</dbReference>
<feature type="transmembrane region" description="Helical" evidence="7">
    <location>
        <begin position="56"/>
        <end position="76"/>
    </location>
</feature>
<evidence type="ECO:0000259" key="8">
    <source>
        <dbReference type="PROSITE" id="PS51012"/>
    </source>
</evidence>
<feature type="region of interest" description="Disordered" evidence="6">
    <location>
        <begin position="1"/>
        <end position="29"/>
    </location>
</feature>
<evidence type="ECO:0000256" key="6">
    <source>
        <dbReference type="SAM" id="MobiDB-lite"/>
    </source>
</evidence>
<evidence type="ECO:0000256" key="2">
    <source>
        <dbReference type="ARBA" id="ARBA00022692"/>
    </source>
</evidence>
<evidence type="ECO:0000256" key="3">
    <source>
        <dbReference type="ARBA" id="ARBA00022989"/>
    </source>
</evidence>
<dbReference type="InterPro" id="IPR000412">
    <property type="entry name" value="ABC_2_transport"/>
</dbReference>
<evidence type="ECO:0000256" key="1">
    <source>
        <dbReference type="ARBA" id="ARBA00004141"/>
    </source>
</evidence>
<comment type="caution">
    <text evidence="9">The sequence shown here is derived from an EMBL/GenBank/DDBJ whole genome shotgun (WGS) entry which is preliminary data.</text>
</comment>
<keyword evidence="3 7" id="KW-1133">Transmembrane helix</keyword>
<feature type="transmembrane region" description="Helical" evidence="7">
    <location>
        <begin position="259"/>
        <end position="280"/>
    </location>
</feature>
<comment type="subcellular location">
    <subcellularLocation>
        <location evidence="1">Membrane</location>
        <topology evidence="1">Multi-pass membrane protein</topology>
    </subcellularLocation>
</comment>
<dbReference type="EMBL" id="JAVRFI010000013">
    <property type="protein sequence ID" value="MDT0451472.1"/>
    <property type="molecule type" value="Genomic_DNA"/>
</dbReference>